<name>A0AAE1EB46_9GAST</name>
<evidence type="ECO:0000313" key="1">
    <source>
        <dbReference type="EMBL" id="KAK3800986.1"/>
    </source>
</evidence>
<proteinExistence type="predicted"/>
<protein>
    <submittedName>
        <fullName evidence="1">Uncharacterized protein</fullName>
    </submittedName>
</protein>
<reference evidence="1" key="1">
    <citation type="journal article" date="2023" name="G3 (Bethesda)">
        <title>A reference genome for the long-term kleptoplast-retaining sea slug Elysia crispata morphotype clarki.</title>
        <authorList>
            <person name="Eastman K.E."/>
            <person name="Pendleton A.L."/>
            <person name="Shaikh M.A."/>
            <person name="Suttiyut T."/>
            <person name="Ogas R."/>
            <person name="Tomko P."/>
            <person name="Gavelis G."/>
            <person name="Widhalm J.R."/>
            <person name="Wisecaver J.H."/>
        </authorList>
    </citation>
    <scope>NUCLEOTIDE SEQUENCE</scope>
    <source>
        <strain evidence="1">ECLA1</strain>
    </source>
</reference>
<evidence type="ECO:0000313" key="2">
    <source>
        <dbReference type="Proteomes" id="UP001283361"/>
    </source>
</evidence>
<keyword evidence="2" id="KW-1185">Reference proteome</keyword>
<accession>A0AAE1EB46</accession>
<dbReference type="Proteomes" id="UP001283361">
    <property type="component" value="Unassembled WGS sequence"/>
</dbReference>
<dbReference type="AlphaFoldDB" id="A0AAE1EB46"/>
<comment type="caution">
    <text evidence="1">The sequence shown here is derived from an EMBL/GenBank/DDBJ whole genome shotgun (WGS) entry which is preliminary data.</text>
</comment>
<gene>
    <name evidence="1" type="ORF">RRG08_001234</name>
</gene>
<sequence length="82" mass="8964">MTTQGHEVKSGDRERTGARGKCLALLLAAIPRLRITSQRPLDEETVITACNSCGFESQTRHCPAGPRPEPRQEVDETICVAC</sequence>
<dbReference type="EMBL" id="JAWDGP010000384">
    <property type="protein sequence ID" value="KAK3800986.1"/>
    <property type="molecule type" value="Genomic_DNA"/>
</dbReference>
<organism evidence="1 2">
    <name type="scientific">Elysia crispata</name>
    <name type="common">lettuce slug</name>
    <dbReference type="NCBI Taxonomy" id="231223"/>
    <lineage>
        <taxon>Eukaryota</taxon>
        <taxon>Metazoa</taxon>
        <taxon>Spiralia</taxon>
        <taxon>Lophotrochozoa</taxon>
        <taxon>Mollusca</taxon>
        <taxon>Gastropoda</taxon>
        <taxon>Heterobranchia</taxon>
        <taxon>Euthyneura</taxon>
        <taxon>Panpulmonata</taxon>
        <taxon>Sacoglossa</taxon>
        <taxon>Placobranchoidea</taxon>
        <taxon>Plakobranchidae</taxon>
        <taxon>Elysia</taxon>
    </lineage>
</organism>